<evidence type="ECO:0000313" key="3">
    <source>
        <dbReference type="Proteomes" id="UP000242875"/>
    </source>
</evidence>
<dbReference type="OrthoDB" id="14911at2759"/>
<protein>
    <submittedName>
        <fullName evidence="2">Uncharacterized protein</fullName>
    </submittedName>
</protein>
<evidence type="ECO:0000256" key="1">
    <source>
        <dbReference type="SAM" id="MobiDB-lite"/>
    </source>
</evidence>
<feature type="region of interest" description="Disordered" evidence="1">
    <location>
        <begin position="243"/>
        <end position="263"/>
    </location>
</feature>
<gene>
    <name evidence="2" type="ORF">BZG36_01669</name>
</gene>
<evidence type="ECO:0000313" key="2">
    <source>
        <dbReference type="EMBL" id="OZJ05538.1"/>
    </source>
</evidence>
<dbReference type="EMBL" id="MVBO01000013">
    <property type="protein sequence ID" value="OZJ05538.1"/>
    <property type="molecule type" value="Genomic_DNA"/>
</dbReference>
<proteinExistence type="predicted"/>
<dbReference type="Proteomes" id="UP000242875">
    <property type="component" value="Unassembled WGS sequence"/>
</dbReference>
<accession>A0A261Y4P0</accession>
<feature type="non-terminal residue" evidence="2">
    <location>
        <position position="276"/>
    </location>
</feature>
<sequence length="276" mass="31405">MAGKPYPVARFAHTLRCQLFKEHMGLLKPNEWERPFATMQHTNAAALDSLNVKASTEISVSGVLGHRSITPSTFERDYGKSMSREDALVMDPLSERFYHDHWVRIAKNNTQIYRDVFRCVPDDTVTTFQEYHQFVYDPTKVAQGHVNRASDPAKIDDRVKGIQGHLVQFPTEFLKKENMATADMNAPPNAAKTARKRCKSSASLSTRSVELRVSVRVKMSKVEEEDAERGWISRMAEKRNRGFDTKTTPTIHTNEHTKSKNVKDSLRTKAARIAVK</sequence>
<dbReference type="AlphaFoldDB" id="A0A261Y4P0"/>
<keyword evidence="3" id="KW-1185">Reference proteome</keyword>
<feature type="compositionally biased region" description="Basic and acidic residues" evidence="1">
    <location>
        <begin position="253"/>
        <end position="263"/>
    </location>
</feature>
<comment type="caution">
    <text evidence="2">The sequence shown here is derived from an EMBL/GenBank/DDBJ whole genome shotgun (WGS) entry which is preliminary data.</text>
</comment>
<reference evidence="2 3" key="1">
    <citation type="journal article" date="2017" name="Mycologia">
        <title>Bifiguratus adelaidae, gen. et sp. nov., a new member of Mucoromycotina in endophytic and soil-dwelling habitats.</title>
        <authorList>
            <person name="Torres-Cruz T.J."/>
            <person name="Billingsley Tobias T.L."/>
            <person name="Almatruk M."/>
            <person name="Hesse C."/>
            <person name="Kuske C.R."/>
            <person name="Desiro A."/>
            <person name="Benucci G.M."/>
            <person name="Bonito G."/>
            <person name="Stajich J.E."/>
            <person name="Dunlap C."/>
            <person name="Arnold A.E."/>
            <person name="Porras-Alfaro A."/>
        </authorList>
    </citation>
    <scope>NUCLEOTIDE SEQUENCE [LARGE SCALE GENOMIC DNA]</scope>
    <source>
        <strain evidence="2 3">AZ0501</strain>
    </source>
</reference>
<name>A0A261Y4P0_9FUNG</name>
<organism evidence="2 3">
    <name type="scientific">Bifiguratus adelaidae</name>
    <dbReference type="NCBI Taxonomy" id="1938954"/>
    <lineage>
        <taxon>Eukaryota</taxon>
        <taxon>Fungi</taxon>
        <taxon>Fungi incertae sedis</taxon>
        <taxon>Mucoromycota</taxon>
        <taxon>Mucoromycotina</taxon>
        <taxon>Endogonomycetes</taxon>
        <taxon>Endogonales</taxon>
        <taxon>Endogonales incertae sedis</taxon>
        <taxon>Bifiguratus</taxon>
    </lineage>
</organism>